<evidence type="ECO:0000313" key="10">
    <source>
        <dbReference type="EMBL" id="MDC3988723.1"/>
    </source>
</evidence>
<evidence type="ECO:0000259" key="8">
    <source>
        <dbReference type="PROSITE" id="PS50112"/>
    </source>
</evidence>
<dbReference type="InterPro" id="IPR004358">
    <property type="entry name" value="Sig_transdc_His_kin-like_C"/>
</dbReference>
<evidence type="ECO:0000256" key="4">
    <source>
        <dbReference type="PROSITE-ProRule" id="PRU00169"/>
    </source>
</evidence>
<dbReference type="FunFam" id="3.30.565.10:FF:000010">
    <property type="entry name" value="Sensor histidine kinase RcsC"/>
    <property type="match status" value="1"/>
</dbReference>
<evidence type="ECO:0000256" key="2">
    <source>
        <dbReference type="ARBA" id="ARBA00012438"/>
    </source>
</evidence>
<dbReference type="SMART" id="SM00448">
    <property type="entry name" value="REC"/>
    <property type="match status" value="2"/>
</dbReference>
<dbReference type="SMART" id="SM00091">
    <property type="entry name" value="PAS"/>
    <property type="match status" value="1"/>
</dbReference>
<dbReference type="GO" id="GO:0000155">
    <property type="term" value="F:phosphorelay sensor kinase activity"/>
    <property type="evidence" value="ECO:0007669"/>
    <property type="project" value="InterPro"/>
</dbReference>
<dbReference type="NCBIfam" id="TIGR00229">
    <property type="entry name" value="sensory_box"/>
    <property type="match status" value="1"/>
</dbReference>
<dbReference type="AlphaFoldDB" id="A0A9X3XGL4"/>
<gene>
    <name evidence="10" type="ORF">KEG57_50120</name>
</gene>
<dbReference type="EMBL" id="JAGTJJ010000081">
    <property type="protein sequence ID" value="MDC3988723.1"/>
    <property type="molecule type" value="Genomic_DNA"/>
</dbReference>
<dbReference type="InterPro" id="IPR000014">
    <property type="entry name" value="PAS"/>
</dbReference>
<dbReference type="SMART" id="SM00387">
    <property type="entry name" value="HATPase_c"/>
    <property type="match status" value="1"/>
</dbReference>
<dbReference type="InterPro" id="IPR003594">
    <property type="entry name" value="HATPase_dom"/>
</dbReference>
<feature type="domain" description="PAS" evidence="8">
    <location>
        <begin position="187"/>
        <end position="258"/>
    </location>
</feature>
<evidence type="ECO:0000256" key="3">
    <source>
        <dbReference type="ARBA" id="ARBA00022553"/>
    </source>
</evidence>
<dbReference type="PANTHER" id="PTHR43547:SF2">
    <property type="entry name" value="HYBRID SIGNAL TRANSDUCTION HISTIDINE KINASE C"/>
    <property type="match status" value="1"/>
</dbReference>
<dbReference type="RefSeq" id="WP_272428063.1">
    <property type="nucleotide sequence ID" value="NZ_JAGTJJ010000081.1"/>
</dbReference>
<dbReference type="Gene3D" id="1.10.287.130">
    <property type="match status" value="1"/>
</dbReference>
<dbReference type="SUPFAM" id="SSF47384">
    <property type="entry name" value="Homodimeric domain of signal transducing histidine kinase"/>
    <property type="match status" value="1"/>
</dbReference>
<dbReference type="SMART" id="SM00388">
    <property type="entry name" value="HisKA"/>
    <property type="match status" value="1"/>
</dbReference>
<sequence>MSRAPAPGVREGTILIVDDMPINLAVLVDHLESAGHQALVAQDAEDALKRARLMKPDLILLDVVMPGIDGFETCRRLKAAEGTRDIPVIFMTCLGEAANKLEGFEAGGVDYITKPFEIDEVLARIRTHLSLREAQKELEAKNAQLQHAHQELEQRVRERTAELATSNAALKAENAERRRAEDALRESQHLLQAIADNSTAVLYVKDLEGRYLMVNRRFKELFHVTEQSLLGKTDYDLFTTEYADAFRAFDLRVAAAGKVLEREEIVPQDDGVHTYISIKCPLFDESGRTYAVCGISTDISERTRTAAERERLLSREQAARAELERTGRLKDEFLALLSHELRTPLTAILGWSQLLLTRGPSDEIQRRGLGTIERNARTQAKLIDDLLDMSRIISGRLSLEMEVVDLAEMLETMLVSAEPAAKTKGIRLELNIASAGELVMGDPNRLQQIVWNLLSNSMKFTPQGGQVKVSLRREGSYAHLAVSDTGIGIDPNFLPYVFEQFRQEDASTTREHGGLGLGLSIVQHLVELHGGTVEAQSAGKDQGASFTVRLPLEAKHAEVLVGERPLSMPQRRPLSHRGGELLNLTGVRVLVVDDEPDTRELLLRILVECHAEVRTAGSVVEALAELIRDQPTVLVSDIGMPQEGGYELIQKVRQLPRERGGSVPALALTAFARAEDRARALLAGYQMHLAKPVKPSELVAHVASLAGRNHGGVETSPDGRVRSV</sequence>
<feature type="domain" description="PAC" evidence="9">
    <location>
        <begin position="260"/>
        <end position="311"/>
    </location>
</feature>
<protein>
    <recommendedName>
        <fullName evidence="2">histidine kinase</fullName>
        <ecNumber evidence="2">2.7.13.3</ecNumber>
    </recommendedName>
</protein>
<feature type="domain" description="Response regulatory" evidence="7">
    <location>
        <begin position="13"/>
        <end position="129"/>
    </location>
</feature>
<dbReference type="CDD" id="cd00130">
    <property type="entry name" value="PAS"/>
    <property type="match status" value="1"/>
</dbReference>
<keyword evidence="5" id="KW-0175">Coiled coil</keyword>
<accession>A0A9X3XGL4</accession>
<dbReference type="Pfam" id="PF00512">
    <property type="entry name" value="HisKA"/>
    <property type="match status" value="1"/>
</dbReference>
<dbReference type="PANTHER" id="PTHR43547">
    <property type="entry name" value="TWO-COMPONENT HISTIDINE KINASE"/>
    <property type="match status" value="1"/>
</dbReference>
<dbReference type="InterPro" id="IPR000700">
    <property type="entry name" value="PAS-assoc_C"/>
</dbReference>
<evidence type="ECO:0000256" key="1">
    <source>
        <dbReference type="ARBA" id="ARBA00000085"/>
    </source>
</evidence>
<name>A0A9X3XGL4_9BACT</name>
<dbReference type="Proteomes" id="UP001151081">
    <property type="component" value="Unassembled WGS sequence"/>
</dbReference>
<dbReference type="PROSITE" id="PS50113">
    <property type="entry name" value="PAC"/>
    <property type="match status" value="1"/>
</dbReference>
<dbReference type="CDD" id="cd00082">
    <property type="entry name" value="HisKA"/>
    <property type="match status" value="1"/>
</dbReference>
<dbReference type="Pfam" id="PF02518">
    <property type="entry name" value="HATPase_c"/>
    <property type="match status" value="1"/>
</dbReference>
<dbReference type="Gene3D" id="3.40.50.2300">
    <property type="match status" value="2"/>
</dbReference>
<comment type="caution">
    <text evidence="10">The sequence shown here is derived from an EMBL/GenBank/DDBJ whole genome shotgun (WGS) entry which is preliminary data.</text>
</comment>
<dbReference type="CDD" id="cd16922">
    <property type="entry name" value="HATPase_EvgS-ArcB-TorS-like"/>
    <property type="match status" value="1"/>
</dbReference>
<dbReference type="PROSITE" id="PS50110">
    <property type="entry name" value="RESPONSE_REGULATORY"/>
    <property type="match status" value="2"/>
</dbReference>
<dbReference type="Gene3D" id="3.30.565.10">
    <property type="entry name" value="Histidine kinase-like ATPase, C-terminal domain"/>
    <property type="match status" value="1"/>
</dbReference>
<dbReference type="PRINTS" id="PR00344">
    <property type="entry name" value="BCTRLSENSOR"/>
</dbReference>
<keyword evidence="11" id="KW-1185">Reference proteome</keyword>
<dbReference type="SUPFAM" id="SSF55874">
    <property type="entry name" value="ATPase domain of HSP90 chaperone/DNA topoisomerase II/histidine kinase"/>
    <property type="match status" value="1"/>
</dbReference>
<feature type="coiled-coil region" evidence="5">
    <location>
        <begin position="128"/>
        <end position="190"/>
    </location>
</feature>
<evidence type="ECO:0000259" key="6">
    <source>
        <dbReference type="PROSITE" id="PS50109"/>
    </source>
</evidence>
<dbReference type="InterPro" id="IPR003661">
    <property type="entry name" value="HisK_dim/P_dom"/>
</dbReference>
<dbReference type="InterPro" id="IPR005467">
    <property type="entry name" value="His_kinase_dom"/>
</dbReference>
<dbReference type="SUPFAM" id="SSF52172">
    <property type="entry name" value="CheY-like"/>
    <property type="match status" value="2"/>
</dbReference>
<feature type="modified residue" description="4-aspartylphosphate" evidence="4">
    <location>
        <position position="637"/>
    </location>
</feature>
<dbReference type="InterPro" id="IPR013656">
    <property type="entry name" value="PAS_4"/>
</dbReference>
<dbReference type="Pfam" id="PF08448">
    <property type="entry name" value="PAS_4"/>
    <property type="match status" value="1"/>
</dbReference>
<feature type="modified residue" description="4-aspartylphosphate" evidence="4">
    <location>
        <position position="62"/>
    </location>
</feature>
<dbReference type="InterPro" id="IPR001789">
    <property type="entry name" value="Sig_transdc_resp-reg_receiver"/>
</dbReference>
<dbReference type="EC" id="2.7.13.3" evidence="2"/>
<dbReference type="InterPro" id="IPR036097">
    <property type="entry name" value="HisK_dim/P_sf"/>
</dbReference>
<dbReference type="CDD" id="cd19920">
    <property type="entry name" value="REC_PA4781-like"/>
    <property type="match status" value="1"/>
</dbReference>
<evidence type="ECO:0000313" key="11">
    <source>
        <dbReference type="Proteomes" id="UP001151081"/>
    </source>
</evidence>
<comment type="catalytic activity">
    <reaction evidence="1">
        <text>ATP + protein L-histidine = ADP + protein N-phospho-L-histidine.</text>
        <dbReference type="EC" id="2.7.13.3"/>
    </reaction>
</comment>
<dbReference type="CDD" id="cd17580">
    <property type="entry name" value="REC_2_DhkD-like"/>
    <property type="match status" value="1"/>
</dbReference>
<evidence type="ECO:0000259" key="9">
    <source>
        <dbReference type="PROSITE" id="PS50113"/>
    </source>
</evidence>
<dbReference type="SUPFAM" id="SSF55785">
    <property type="entry name" value="PYP-like sensor domain (PAS domain)"/>
    <property type="match status" value="1"/>
</dbReference>
<feature type="domain" description="Histidine kinase" evidence="6">
    <location>
        <begin position="336"/>
        <end position="554"/>
    </location>
</feature>
<keyword evidence="3 4" id="KW-0597">Phosphoprotein</keyword>
<organism evidence="10 11">
    <name type="scientific">Polyangium jinanense</name>
    <dbReference type="NCBI Taxonomy" id="2829994"/>
    <lineage>
        <taxon>Bacteria</taxon>
        <taxon>Pseudomonadati</taxon>
        <taxon>Myxococcota</taxon>
        <taxon>Polyangia</taxon>
        <taxon>Polyangiales</taxon>
        <taxon>Polyangiaceae</taxon>
        <taxon>Polyangium</taxon>
    </lineage>
</organism>
<feature type="domain" description="Response regulatory" evidence="7">
    <location>
        <begin position="588"/>
        <end position="706"/>
    </location>
</feature>
<dbReference type="InterPro" id="IPR036890">
    <property type="entry name" value="HATPase_C_sf"/>
</dbReference>
<dbReference type="InterPro" id="IPR011006">
    <property type="entry name" value="CheY-like_superfamily"/>
</dbReference>
<proteinExistence type="predicted"/>
<dbReference type="Gene3D" id="3.30.450.20">
    <property type="entry name" value="PAS domain"/>
    <property type="match status" value="1"/>
</dbReference>
<dbReference type="PROSITE" id="PS50112">
    <property type="entry name" value="PAS"/>
    <property type="match status" value="1"/>
</dbReference>
<evidence type="ECO:0000259" key="7">
    <source>
        <dbReference type="PROSITE" id="PS50110"/>
    </source>
</evidence>
<dbReference type="InterPro" id="IPR035965">
    <property type="entry name" value="PAS-like_dom_sf"/>
</dbReference>
<dbReference type="Pfam" id="PF00072">
    <property type="entry name" value="Response_reg"/>
    <property type="match status" value="2"/>
</dbReference>
<dbReference type="PROSITE" id="PS50109">
    <property type="entry name" value="HIS_KIN"/>
    <property type="match status" value="1"/>
</dbReference>
<evidence type="ECO:0000256" key="5">
    <source>
        <dbReference type="SAM" id="Coils"/>
    </source>
</evidence>
<reference evidence="10 11" key="1">
    <citation type="submission" date="2021-04" db="EMBL/GenBank/DDBJ databases">
        <title>Genome analysis of Polyangium sp.</title>
        <authorList>
            <person name="Li Y."/>
            <person name="Wang J."/>
        </authorList>
    </citation>
    <scope>NUCLEOTIDE SEQUENCE [LARGE SCALE GENOMIC DNA]</scope>
    <source>
        <strain evidence="10 11">SDU14</strain>
    </source>
</reference>